<name>A0AAV1RGT9_9ROSI</name>
<evidence type="ECO:0000256" key="4">
    <source>
        <dbReference type="ARBA" id="ARBA00022989"/>
    </source>
</evidence>
<dbReference type="Proteomes" id="UP001314170">
    <property type="component" value="Unassembled WGS sequence"/>
</dbReference>
<comment type="subcellular location">
    <subcellularLocation>
        <location evidence="6">Membrane</location>
        <topology evidence="6">Multi-pass membrane protein</topology>
    </subcellularLocation>
</comment>
<dbReference type="PANTHER" id="PTHR12483">
    <property type="entry name" value="SOLUTE CARRIER FAMILY 31 COPPER TRANSPORTERS"/>
    <property type="match status" value="1"/>
</dbReference>
<proteinExistence type="inferred from homology"/>
<evidence type="ECO:0000256" key="5">
    <source>
        <dbReference type="ARBA" id="ARBA00023136"/>
    </source>
</evidence>
<dbReference type="Pfam" id="PF04145">
    <property type="entry name" value="Ctr"/>
    <property type="match status" value="1"/>
</dbReference>
<keyword evidence="8" id="KW-1185">Reference proteome</keyword>
<dbReference type="AlphaFoldDB" id="A0AAV1RGT9"/>
<evidence type="ECO:0000256" key="3">
    <source>
        <dbReference type="ARBA" id="ARBA00022796"/>
    </source>
</evidence>
<reference evidence="7 8" key="1">
    <citation type="submission" date="2024-01" db="EMBL/GenBank/DDBJ databases">
        <authorList>
            <person name="Waweru B."/>
        </authorList>
    </citation>
    <scope>NUCLEOTIDE SEQUENCE [LARGE SCALE GENOMIC DNA]</scope>
</reference>
<keyword evidence="6" id="KW-0813">Transport</keyword>
<accession>A0AAV1RGT9</accession>
<keyword evidence="3 6" id="KW-0187">Copper transport</keyword>
<evidence type="ECO:0000256" key="2">
    <source>
        <dbReference type="ARBA" id="ARBA00022692"/>
    </source>
</evidence>
<keyword evidence="6" id="KW-0406">Ion transport</keyword>
<sequence>MSESLDHGSMTPGSMSDGSMNMSPSHMMMHMSFYWGKDATILFSGWPNGSLSMYVVAFFCVLLLAAAIEIFSVSPTAKIGTDIPLGGAFIQASVYAVRMGFAYMVMLAVMSFNLGIFIAAVAGHTIGFFLVKARALPIANRSANQNEIPPKV</sequence>
<keyword evidence="5 6" id="KW-0472">Membrane</keyword>
<feature type="transmembrane region" description="Helical" evidence="6">
    <location>
        <begin position="51"/>
        <end position="71"/>
    </location>
</feature>
<evidence type="ECO:0000313" key="7">
    <source>
        <dbReference type="EMBL" id="CAK7333621.1"/>
    </source>
</evidence>
<dbReference type="InterPro" id="IPR007274">
    <property type="entry name" value="Cop_transporter"/>
</dbReference>
<protein>
    <recommendedName>
        <fullName evidence="6">Copper transport protein</fullName>
    </recommendedName>
</protein>
<gene>
    <name evidence="7" type="ORF">DCAF_LOCUS9534</name>
</gene>
<keyword evidence="2 6" id="KW-0812">Transmembrane</keyword>
<dbReference type="PANTHER" id="PTHR12483:SF85">
    <property type="entry name" value="COPPER TRANSPORT PROTEIN"/>
    <property type="match status" value="1"/>
</dbReference>
<feature type="transmembrane region" description="Helical" evidence="6">
    <location>
        <begin position="83"/>
        <end position="106"/>
    </location>
</feature>
<evidence type="ECO:0000256" key="1">
    <source>
        <dbReference type="ARBA" id="ARBA00006921"/>
    </source>
</evidence>
<dbReference type="GO" id="GO:0005886">
    <property type="term" value="C:plasma membrane"/>
    <property type="evidence" value="ECO:0007669"/>
    <property type="project" value="TreeGrafter"/>
</dbReference>
<keyword evidence="4 6" id="KW-1133">Transmembrane helix</keyword>
<comment type="similarity">
    <text evidence="1 6">Belongs to the copper transporter (Ctr) (TC 1.A.56) family. SLC31A subfamily.</text>
</comment>
<keyword evidence="6" id="KW-0186">Copper</keyword>
<dbReference type="EMBL" id="CAWUPB010000936">
    <property type="protein sequence ID" value="CAK7333621.1"/>
    <property type="molecule type" value="Genomic_DNA"/>
</dbReference>
<feature type="transmembrane region" description="Helical" evidence="6">
    <location>
        <begin position="112"/>
        <end position="131"/>
    </location>
</feature>
<comment type="caution">
    <text evidence="7">The sequence shown here is derived from an EMBL/GenBank/DDBJ whole genome shotgun (WGS) entry which is preliminary data.</text>
</comment>
<evidence type="ECO:0000256" key="6">
    <source>
        <dbReference type="RuleBase" id="RU367022"/>
    </source>
</evidence>
<dbReference type="GO" id="GO:0005375">
    <property type="term" value="F:copper ion transmembrane transporter activity"/>
    <property type="evidence" value="ECO:0007669"/>
    <property type="project" value="UniProtKB-UniRule"/>
</dbReference>
<evidence type="ECO:0000313" key="8">
    <source>
        <dbReference type="Proteomes" id="UP001314170"/>
    </source>
</evidence>
<organism evidence="7 8">
    <name type="scientific">Dovyalis caffra</name>
    <dbReference type="NCBI Taxonomy" id="77055"/>
    <lineage>
        <taxon>Eukaryota</taxon>
        <taxon>Viridiplantae</taxon>
        <taxon>Streptophyta</taxon>
        <taxon>Embryophyta</taxon>
        <taxon>Tracheophyta</taxon>
        <taxon>Spermatophyta</taxon>
        <taxon>Magnoliopsida</taxon>
        <taxon>eudicotyledons</taxon>
        <taxon>Gunneridae</taxon>
        <taxon>Pentapetalae</taxon>
        <taxon>rosids</taxon>
        <taxon>fabids</taxon>
        <taxon>Malpighiales</taxon>
        <taxon>Salicaceae</taxon>
        <taxon>Flacourtieae</taxon>
        <taxon>Dovyalis</taxon>
    </lineage>
</organism>